<gene>
    <name evidence="2" type="ORF">DFR46_0848</name>
</gene>
<organism evidence="2 3">
    <name type="scientific">Parasphingopyxis lamellibrachiae</name>
    <dbReference type="NCBI Taxonomy" id="680125"/>
    <lineage>
        <taxon>Bacteria</taxon>
        <taxon>Pseudomonadati</taxon>
        <taxon>Pseudomonadota</taxon>
        <taxon>Alphaproteobacteria</taxon>
        <taxon>Sphingomonadales</taxon>
        <taxon>Sphingomonadaceae</taxon>
        <taxon>Parasphingopyxis</taxon>
    </lineage>
</organism>
<keyword evidence="3" id="KW-1185">Reference proteome</keyword>
<feature type="transmembrane region" description="Helical" evidence="1">
    <location>
        <begin position="34"/>
        <end position="62"/>
    </location>
</feature>
<protein>
    <submittedName>
        <fullName evidence="2">Uncharacterized protein</fullName>
    </submittedName>
</protein>
<comment type="caution">
    <text evidence="2">The sequence shown here is derived from an EMBL/GenBank/DDBJ whole genome shotgun (WGS) entry which is preliminary data.</text>
</comment>
<sequence length="104" mass="12106">MREIISISAIILAFIYFLIFGSAVFLALENEMHWVLALFAMSWVIILRLWPLLPILAVIGAVNIWGWDWYRGIALALPVSIYVVSHYWTRITDYLRRPNQKQGV</sequence>
<feature type="transmembrane region" description="Helical" evidence="1">
    <location>
        <begin position="7"/>
        <end position="28"/>
    </location>
</feature>
<dbReference type="RefSeq" id="WP_116235313.1">
    <property type="nucleotide sequence ID" value="NZ_QRDP01000004.1"/>
</dbReference>
<dbReference type="AlphaFoldDB" id="A0A3D9FFJ4"/>
<name>A0A3D9FFJ4_9SPHN</name>
<evidence type="ECO:0000313" key="3">
    <source>
        <dbReference type="Proteomes" id="UP000256310"/>
    </source>
</evidence>
<keyword evidence="1" id="KW-0812">Transmembrane</keyword>
<dbReference type="Proteomes" id="UP000256310">
    <property type="component" value="Unassembled WGS sequence"/>
</dbReference>
<dbReference type="EMBL" id="QRDP01000004">
    <property type="protein sequence ID" value="RED15841.1"/>
    <property type="molecule type" value="Genomic_DNA"/>
</dbReference>
<reference evidence="2 3" key="1">
    <citation type="submission" date="2018-07" db="EMBL/GenBank/DDBJ databases">
        <title>Genomic Encyclopedia of Type Strains, Phase IV (KMG-IV): sequencing the most valuable type-strain genomes for metagenomic binning, comparative biology and taxonomic classification.</title>
        <authorList>
            <person name="Goeker M."/>
        </authorList>
    </citation>
    <scope>NUCLEOTIDE SEQUENCE [LARGE SCALE GENOMIC DNA]</scope>
    <source>
        <strain evidence="2 3">DSM 26725</strain>
    </source>
</reference>
<keyword evidence="1" id="KW-1133">Transmembrane helix</keyword>
<evidence type="ECO:0000256" key="1">
    <source>
        <dbReference type="SAM" id="Phobius"/>
    </source>
</evidence>
<feature type="transmembrane region" description="Helical" evidence="1">
    <location>
        <begin position="69"/>
        <end position="88"/>
    </location>
</feature>
<keyword evidence="1" id="KW-0472">Membrane</keyword>
<evidence type="ECO:0000313" key="2">
    <source>
        <dbReference type="EMBL" id="RED15841.1"/>
    </source>
</evidence>
<accession>A0A3D9FFJ4</accession>
<proteinExistence type="predicted"/>